<name>A0A1B6DKC7_9HEMI</name>
<feature type="compositionally biased region" description="Basic residues" evidence="2">
    <location>
        <begin position="697"/>
        <end position="712"/>
    </location>
</feature>
<gene>
    <name evidence="4" type="ORF">g.19254</name>
    <name evidence="3" type="ORF">g.19256</name>
</gene>
<reference evidence="3" key="1">
    <citation type="submission" date="2015-12" db="EMBL/GenBank/DDBJ databases">
        <title>De novo transcriptome assembly of four potential Pierce s Disease insect vectors from Arizona vineyards.</title>
        <authorList>
            <person name="Tassone E.E."/>
        </authorList>
    </citation>
    <scope>NUCLEOTIDE SEQUENCE</scope>
</reference>
<feature type="compositionally biased region" description="Polar residues" evidence="2">
    <location>
        <begin position="713"/>
        <end position="723"/>
    </location>
</feature>
<dbReference type="Gene3D" id="1.20.5.340">
    <property type="match status" value="1"/>
</dbReference>
<evidence type="ECO:0000313" key="4">
    <source>
        <dbReference type="EMBL" id="JAS30667.1"/>
    </source>
</evidence>
<accession>A0A1B6DKC7</accession>
<keyword evidence="1" id="KW-0175">Coiled coil</keyword>
<organism evidence="3">
    <name type="scientific">Clastoptera arizonana</name>
    <name type="common">Arizona spittle bug</name>
    <dbReference type="NCBI Taxonomy" id="38151"/>
    <lineage>
        <taxon>Eukaryota</taxon>
        <taxon>Metazoa</taxon>
        <taxon>Ecdysozoa</taxon>
        <taxon>Arthropoda</taxon>
        <taxon>Hexapoda</taxon>
        <taxon>Insecta</taxon>
        <taxon>Pterygota</taxon>
        <taxon>Neoptera</taxon>
        <taxon>Paraneoptera</taxon>
        <taxon>Hemiptera</taxon>
        <taxon>Auchenorrhyncha</taxon>
        <taxon>Cercopoidea</taxon>
        <taxon>Clastopteridae</taxon>
        <taxon>Clastoptera</taxon>
    </lineage>
</organism>
<sequence length="723" mass="84681">MLNEDFLFNGETSCTPPLGTEVFDMATYFKPKGSEGCTGSYSLFQIPTMTEQIKTFTRSHSLVSEDEYNTCFSENGCSIIPYSNNTQEDLSKSTYASEEKLQSELLELITKFTEIKYRLFITESMNEDLKNELIGKNSYINSIKKYKMSIKENINDLTSKMKIERSYKQKYTELLQTEIKTLKEKLHNALMEKSDLESVLKDMQSAFIIMNDKYTLLEKEVNELKKEANLKIEDEKNTIDVYVNDLENMAKYSKKFLNEIKILFTTMEDDINFLKTELASDIETFVEKMTNSTEKDVKVIEENIFKRLHTFYIFFAKSIKSFPEDVNKMFEQCNSLCDMLLKSELENTDLQTQISKYTNKINEIQHENQQLKSDQNKVNTRLRNFEITSKSLHDAIKAVSGRLYESEEEIDRLNKVISDNKTNEKMCDKIPQNFEDSQNNCENISKLTCDDDKYKDIYCCLLNVKNIIEDLPKLILGQRYSEKTLDNSERNNENTEDREIDNISKQEDFYYKIEGLLGFVETANNILSCVQAKHEALKLELSDTTECNKKLKEQKVERDNKLSEFSAKLLDQKDMLTRQSKTIESLHDMLIHQNDDAVRMHELQADRPEETFIHFLEEKLALKDKECAELKCSLKEQVDLYNSLMEKNKNQQDKEVQERNFIAEIDNLKSIVKTCERERENLQKSFIKNKEDYDKVKKSKRVGSPRTFHTRRTALTTSPQKQY</sequence>
<proteinExistence type="predicted"/>
<feature type="coiled-coil region" evidence="1">
    <location>
        <begin position="347"/>
        <end position="381"/>
    </location>
</feature>
<feature type="region of interest" description="Disordered" evidence="2">
    <location>
        <begin position="694"/>
        <end position="723"/>
    </location>
</feature>
<evidence type="ECO:0000313" key="3">
    <source>
        <dbReference type="EMBL" id="JAS26144.1"/>
    </source>
</evidence>
<evidence type="ECO:0000256" key="1">
    <source>
        <dbReference type="SAM" id="Coils"/>
    </source>
</evidence>
<feature type="coiled-coil region" evidence="1">
    <location>
        <begin position="634"/>
        <end position="685"/>
    </location>
</feature>
<protein>
    <submittedName>
        <fullName evidence="3">Uncharacterized protein</fullName>
    </submittedName>
</protein>
<dbReference type="EMBL" id="GEDC01011154">
    <property type="protein sequence ID" value="JAS26144.1"/>
    <property type="molecule type" value="Transcribed_RNA"/>
</dbReference>
<feature type="coiled-coil region" evidence="1">
    <location>
        <begin position="172"/>
        <end position="245"/>
    </location>
</feature>
<dbReference type="AlphaFoldDB" id="A0A1B6DKC7"/>
<dbReference type="EMBL" id="GEDC01006631">
    <property type="protein sequence ID" value="JAS30667.1"/>
    <property type="molecule type" value="Transcribed_RNA"/>
</dbReference>
<evidence type="ECO:0000256" key="2">
    <source>
        <dbReference type="SAM" id="MobiDB-lite"/>
    </source>
</evidence>